<sequence length="119" mass="13462">MLKFKIDGRFPMKLMTIPSWRHGWLQASMDYEWIMVVPENSSQTVVTTTKGCRLTPAHCVTQYSGPQAQENPKEGCNVAERGDLKDVSWFSRCRAGLAGTNADEEPWTCRAHAPMIVKF</sequence>
<dbReference type="AlphaFoldDB" id="A0ABD2C098"/>
<proteinExistence type="predicted"/>
<name>A0ABD2C098_VESMC</name>
<keyword evidence="2" id="KW-1185">Reference proteome</keyword>
<organism evidence="1 2">
    <name type="scientific">Vespula maculifrons</name>
    <name type="common">Eastern yellow jacket</name>
    <name type="synonym">Wasp</name>
    <dbReference type="NCBI Taxonomy" id="7453"/>
    <lineage>
        <taxon>Eukaryota</taxon>
        <taxon>Metazoa</taxon>
        <taxon>Ecdysozoa</taxon>
        <taxon>Arthropoda</taxon>
        <taxon>Hexapoda</taxon>
        <taxon>Insecta</taxon>
        <taxon>Pterygota</taxon>
        <taxon>Neoptera</taxon>
        <taxon>Endopterygota</taxon>
        <taxon>Hymenoptera</taxon>
        <taxon>Apocrita</taxon>
        <taxon>Aculeata</taxon>
        <taxon>Vespoidea</taxon>
        <taxon>Vespidae</taxon>
        <taxon>Vespinae</taxon>
        <taxon>Vespula</taxon>
    </lineage>
</organism>
<gene>
    <name evidence="1" type="ORF">V1477_011820</name>
</gene>
<accession>A0ABD2C098</accession>
<evidence type="ECO:0000313" key="1">
    <source>
        <dbReference type="EMBL" id="KAL2738461.1"/>
    </source>
</evidence>
<protein>
    <submittedName>
        <fullName evidence="1">Uncharacterized protein</fullName>
    </submittedName>
</protein>
<reference evidence="1 2" key="1">
    <citation type="journal article" date="2024" name="Ann. Entomol. Soc. Am.">
        <title>Genomic analyses of the southern and eastern yellowjacket wasps (Hymenoptera: Vespidae) reveal evolutionary signatures of social life.</title>
        <authorList>
            <person name="Catto M.A."/>
            <person name="Caine P.B."/>
            <person name="Orr S.E."/>
            <person name="Hunt B.G."/>
            <person name="Goodisman M.A.D."/>
        </authorList>
    </citation>
    <scope>NUCLEOTIDE SEQUENCE [LARGE SCALE GENOMIC DNA]</scope>
    <source>
        <strain evidence="1">232</strain>
        <tissue evidence="1">Head and thorax</tissue>
    </source>
</reference>
<comment type="caution">
    <text evidence="1">The sequence shown here is derived from an EMBL/GenBank/DDBJ whole genome shotgun (WGS) entry which is preliminary data.</text>
</comment>
<dbReference type="Proteomes" id="UP001607303">
    <property type="component" value="Unassembled WGS sequence"/>
</dbReference>
<dbReference type="EMBL" id="JAYRBN010000063">
    <property type="protein sequence ID" value="KAL2738461.1"/>
    <property type="molecule type" value="Genomic_DNA"/>
</dbReference>
<evidence type="ECO:0000313" key="2">
    <source>
        <dbReference type="Proteomes" id="UP001607303"/>
    </source>
</evidence>